<dbReference type="InterPro" id="IPR036397">
    <property type="entry name" value="RNaseH_sf"/>
</dbReference>
<dbReference type="Gene3D" id="3.30.420.10">
    <property type="entry name" value="Ribonuclease H-like superfamily/Ribonuclease H"/>
    <property type="match status" value="1"/>
</dbReference>
<dbReference type="EMBL" id="OX458333">
    <property type="protein sequence ID" value="CAI8929808.1"/>
    <property type="molecule type" value="Genomic_DNA"/>
</dbReference>
<dbReference type="InterPro" id="IPR014262">
    <property type="entry name" value="HAF_rpt"/>
</dbReference>
<name>A0ABM9I6R9_9GAMM</name>
<protein>
    <submittedName>
        <fullName evidence="3">Transposase</fullName>
    </submittedName>
</protein>
<evidence type="ECO:0000256" key="1">
    <source>
        <dbReference type="SAM" id="MobiDB-lite"/>
    </source>
</evidence>
<reference evidence="3 4" key="1">
    <citation type="submission" date="2023-03" db="EMBL/GenBank/DDBJ databases">
        <authorList>
            <person name="Pearce D."/>
        </authorList>
    </citation>
    <scope>NUCLEOTIDE SEQUENCE [LARGE SCALE GENOMIC DNA]</scope>
    <source>
        <strain evidence="3">Msz</strain>
    </source>
</reference>
<dbReference type="NCBIfam" id="NF033577">
    <property type="entry name" value="transpos_IS481"/>
    <property type="match status" value="1"/>
</dbReference>
<dbReference type="PANTHER" id="PTHR35004">
    <property type="entry name" value="TRANSPOSASE RV3428C-RELATED"/>
    <property type="match status" value="1"/>
</dbReference>
<dbReference type="Proteomes" id="UP001162030">
    <property type="component" value="Chromosome"/>
</dbReference>
<dbReference type="InterPro" id="IPR047656">
    <property type="entry name" value="IS481-like_transpos"/>
</dbReference>
<organism evidence="3 4">
    <name type="scientific">Methylocaldum szegediense</name>
    <dbReference type="NCBI Taxonomy" id="73780"/>
    <lineage>
        <taxon>Bacteria</taxon>
        <taxon>Pseudomonadati</taxon>
        <taxon>Pseudomonadota</taxon>
        <taxon>Gammaproteobacteria</taxon>
        <taxon>Methylococcales</taxon>
        <taxon>Methylococcaceae</taxon>
        <taxon>Methylocaldum</taxon>
    </lineage>
</organism>
<dbReference type="PROSITE" id="PS50994">
    <property type="entry name" value="INTEGRASE"/>
    <property type="match status" value="1"/>
</dbReference>
<feature type="domain" description="Integrase catalytic" evidence="2">
    <location>
        <begin position="124"/>
        <end position="302"/>
    </location>
</feature>
<evidence type="ECO:0000313" key="4">
    <source>
        <dbReference type="Proteomes" id="UP001162030"/>
    </source>
</evidence>
<keyword evidence="4" id="KW-1185">Reference proteome</keyword>
<evidence type="ECO:0000313" key="3">
    <source>
        <dbReference type="EMBL" id="CAI8929808.1"/>
    </source>
</evidence>
<feature type="region of interest" description="Disordered" evidence="1">
    <location>
        <begin position="35"/>
        <end position="57"/>
    </location>
</feature>
<proteinExistence type="predicted"/>
<sequence length="604" mass="66313">MPIRLHKNARTTPAVRQAIQASTLSERALAQKHGISRTTVRKWKHRSSVEDASHRPHTLRTTLTPAQEAIVVYLRQALLLPLDDLLAVTREFLNPAVSRSGLDRCLRRHGVASLKTLLPPTEKAKVKPFKAYEPGFLHLDVKYLPAIDGEPRRYLFVAIDRATRWVYVALKPNRSALSAKDFLKAVIQAAPFRIQKCLTDNGSEFTDRFLTRTRQPSGTHEFDRLCTEQGIEHRLIPPGRPQTNGLVERFNGRIEEVLQTHHFDSTADLDTTLHRYVELYNHHIPQKALGHLTPIQALKNWQLSHPHLFRKKVYDLAGLDSYQAFRWTQTTGLTGLGGLDANDGFTRASGISADGSIIVGYSRTSAHPLGSGYRWTESTGMADLGQLPGDVWSWAQAISADSSVIVGISNTLTDQQAFRWTAEDGMISLGNAPAATSSGASAVSEEGTVIAGQGKIGDFNYAMVWTEEGGWKNFGTLPGYQNSNTNAISGDGTVVGQSFNFDSATSTFTSEGFIWDEANGMRNVKEWLMDEYGLDLAAWTISNVLGISGDGRFIAGYGINPDGNTEDWLADLSPSPVPLPAAFWLLASGLVTFVGAARNGCRVV</sequence>
<dbReference type="NCBIfam" id="TIGR02913">
    <property type="entry name" value="HAF_rpt"/>
    <property type="match status" value="1"/>
</dbReference>
<dbReference type="Pfam" id="PF13683">
    <property type="entry name" value="rve_3"/>
    <property type="match status" value="1"/>
</dbReference>
<dbReference type="InterPro" id="IPR001584">
    <property type="entry name" value="Integrase_cat-core"/>
</dbReference>
<dbReference type="SUPFAM" id="SSF53098">
    <property type="entry name" value="Ribonuclease H-like"/>
    <property type="match status" value="1"/>
</dbReference>
<gene>
    <name evidence="3" type="ORF">MSZNOR_4013</name>
</gene>
<dbReference type="PANTHER" id="PTHR35004:SF6">
    <property type="entry name" value="TRANSPOSASE"/>
    <property type="match status" value="1"/>
</dbReference>
<dbReference type="InterPro" id="IPR012337">
    <property type="entry name" value="RNaseH-like_sf"/>
</dbReference>
<evidence type="ECO:0000259" key="2">
    <source>
        <dbReference type="PROSITE" id="PS50994"/>
    </source>
</evidence>
<accession>A0ABM9I6R9</accession>